<dbReference type="EMBL" id="AP021875">
    <property type="protein sequence ID" value="BBO76408.1"/>
    <property type="molecule type" value="Genomic_DNA"/>
</dbReference>
<dbReference type="Gene3D" id="2.40.170.10">
    <property type="entry name" value="Porin, LamB type"/>
    <property type="match status" value="1"/>
</dbReference>
<reference evidence="2 3" key="1">
    <citation type="submission" date="2019-11" db="EMBL/GenBank/DDBJ databases">
        <title>Comparative genomics of hydrocarbon-degrading Desulfosarcina strains.</title>
        <authorList>
            <person name="Watanabe M."/>
            <person name="Kojima H."/>
            <person name="Fukui M."/>
        </authorList>
    </citation>
    <scope>NUCLEOTIDE SEQUENCE [LARGE SCALE GENOMIC DNA]</scope>
    <source>
        <strain evidence="2 3">PP31</strain>
    </source>
</reference>
<evidence type="ECO:0008006" key="4">
    <source>
        <dbReference type="Google" id="ProtNLM"/>
    </source>
</evidence>
<sequence length="367" mass="39710">MKKLFIIFAILCLAAPAMAADWNFYGSARFATFSVDVDPDLPGVDSDTDTQWAQQGNSRIGATVKFNDQIGGGFEMSDSFGKRKLYGTYTFGNGGELLIGQTYTPSALFYSNSVYDGDGDLLGVGEFYEGRLPMIQFKMGGLKVALISPSTVDYELTPAVEAEFLSTDGVTTIDAEVEAAENYDTDVTLPKIEVGYGFKMDMFFADVFAGYQTYELDANNAGTDYDVDSYVIGAGVGANFGAFFAKVGAHMGQNLGNYGAYNPVGLNDEMSIAGGTEKDADGLGYLAVLGFSPSEMLTIEAGYGYEEAEVDDSNNTESAWQWYVNCTVNIAPGFFIVPEVGQINYEDDVTSNDPQTTYFGAKWQINF</sequence>
<proteinExistence type="predicted"/>
<protein>
    <recommendedName>
        <fullName evidence="4">Porin</fullName>
    </recommendedName>
</protein>
<dbReference type="AlphaFoldDB" id="A0A5K7Z5X3"/>
<dbReference type="OrthoDB" id="5413915at2"/>
<organism evidence="2 3">
    <name type="scientific">Desulfosarcina widdelii</name>
    <dbReference type="NCBI Taxonomy" id="947919"/>
    <lineage>
        <taxon>Bacteria</taxon>
        <taxon>Pseudomonadati</taxon>
        <taxon>Thermodesulfobacteriota</taxon>
        <taxon>Desulfobacteria</taxon>
        <taxon>Desulfobacterales</taxon>
        <taxon>Desulfosarcinaceae</taxon>
        <taxon>Desulfosarcina</taxon>
    </lineage>
</organism>
<name>A0A5K7Z5X3_9BACT</name>
<keyword evidence="3" id="KW-1185">Reference proteome</keyword>
<dbReference type="SUPFAM" id="SSF56935">
    <property type="entry name" value="Porins"/>
    <property type="match status" value="1"/>
</dbReference>
<dbReference type="Proteomes" id="UP000427769">
    <property type="component" value="Chromosome"/>
</dbReference>
<evidence type="ECO:0000256" key="1">
    <source>
        <dbReference type="SAM" id="SignalP"/>
    </source>
</evidence>
<dbReference type="GO" id="GO:0016020">
    <property type="term" value="C:membrane"/>
    <property type="evidence" value="ECO:0007669"/>
    <property type="project" value="InterPro"/>
</dbReference>
<feature type="chain" id="PRO_5024429036" description="Porin" evidence="1">
    <location>
        <begin position="20"/>
        <end position="367"/>
    </location>
</feature>
<evidence type="ECO:0000313" key="3">
    <source>
        <dbReference type="Proteomes" id="UP000427769"/>
    </source>
</evidence>
<keyword evidence="1" id="KW-0732">Signal</keyword>
<feature type="signal peptide" evidence="1">
    <location>
        <begin position="1"/>
        <end position="19"/>
    </location>
</feature>
<accession>A0A5K7Z5X3</accession>
<dbReference type="GO" id="GO:0034219">
    <property type="term" value="P:carbohydrate transmembrane transport"/>
    <property type="evidence" value="ECO:0007669"/>
    <property type="project" value="InterPro"/>
</dbReference>
<evidence type="ECO:0000313" key="2">
    <source>
        <dbReference type="EMBL" id="BBO76408.1"/>
    </source>
</evidence>
<dbReference type="GO" id="GO:0015288">
    <property type="term" value="F:porin activity"/>
    <property type="evidence" value="ECO:0007669"/>
    <property type="project" value="InterPro"/>
</dbReference>
<gene>
    <name evidence="2" type="ORF">DSCW_38250</name>
</gene>
<dbReference type="InterPro" id="IPR036998">
    <property type="entry name" value="Porin_LamB_sf"/>
</dbReference>
<dbReference type="RefSeq" id="WP_155305235.1">
    <property type="nucleotide sequence ID" value="NZ_AP021875.1"/>
</dbReference>
<dbReference type="KEGG" id="dwd:DSCW_38250"/>